<gene>
    <name evidence="14" type="ORF">MGYG_05203</name>
</gene>
<dbReference type="InParanoid" id="E4UV73"/>
<evidence type="ECO:0000256" key="12">
    <source>
        <dbReference type="SAM" id="MobiDB-lite"/>
    </source>
</evidence>
<evidence type="ECO:0000256" key="7">
    <source>
        <dbReference type="ARBA" id="ARBA00022895"/>
    </source>
</evidence>
<evidence type="ECO:0000259" key="13">
    <source>
        <dbReference type="PROSITE" id="PS50011"/>
    </source>
</evidence>
<evidence type="ECO:0000313" key="15">
    <source>
        <dbReference type="Proteomes" id="UP000002669"/>
    </source>
</evidence>
<dbReference type="Proteomes" id="UP000002669">
    <property type="component" value="Unassembled WGS sequence"/>
</dbReference>
<evidence type="ECO:0000256" key="8">
    <source>
        <dbReference type="ARBA" id="ARBA00030980"/>
    </source>
</evidence>
<dbReference type="HOGENOM" id="CLU_037663_1_0_1"/>
<evidence type="ECO:0000256" key="10">
    <source>
        <dbReference type="ARBA" id="ARBA00047899"/>
    </source>
</evidence>
<comment type="catalytic activity">
    <reaction evidence="11">
        <text>L-seryl-[protein] + ATP = O-phospho-L-seryl-[protein] + ADP + H(+)</text>
        <dbReference type="Rhea" id="RHEA:17989"/>
        <dbReference type="Rhea" id="RHEA-COMP:9863"/>
        <dbReference type="Rhea" id="RHEA-COMP:11604"/>
        <dbReference type="ChEBI" id="CHEBI:15378"/>
        <dbReference type="ChEBI" id="CHEBI:29999"/>
        <dbReference type="ChEBI" id="CHEBI:30616"/>
        <dbReference type="ChEBI" id="CHEBI:83421"/>
        <dbReference type="ChEBI" id="CHEBI:456216"/>
        <dbReference type="EC" id="2.7.11.1"/>
    </reaction>
</comment>
<keyword evidence="14" id="KW-0418">Kinase</keyword>
<dbReference type="RefSeq" id="XP_003172611.1">
    <property type="nucleotide sequence ID" value="XM_003172563.1"/>
</dbReference>
<dbReference type="OMA" id="CTWEVID"/>
<dbReference type="InterPro" id="IPR008266">
    <property type="entry name" value="Tyr_kinase_AS"/>
</dbReference>
<protein>
    <recommendedName>
        <fullName evidence="6">EKC/KEOPS complex subunit BUD32</fullName>
        <ecNumber evidence="4">2.7.11.1</ecNumber>
    </recommendedName>
    <alternativeName>
        <fullName evidence="8 9">Atypical Serine/threonine protein kinase BUD32</fullName>
    </alternativeName>
    <alternativeName>
        <fullName evidence="5">EKC/KEOPS complex subunit bud32</fullName>
    </alternativeName>
</protein>
<dbReference type="AlphaFoldDB" id="E4UV73"/>
<dbReference type="PROSITE" id="PS50011">
    <property type="entry name" value="PROTEIN_KINASE_DOM"/>
    <property type="match status" value="1"/>
</dbReference>
<name>E4UV73_ARTGP</name>
<dbReference type="Gene3D" id="1.10.510.10">
    <property type="entry name" value="Transferase(Phosphotransferase) domain 1"/>
    <property type="match status" value="1"/>
</dbReference>
<keyword evidence="14" id="KW-0723">Serine/threonine-protein kinase</keyword>
<comment type="catalytic activity">
    <reaction evidence="10">
        <text>L-threonyl-[protein] + ATP = O-phospho-L-threonyl-[protein] + ADP + H(+)</text>
        <dbReference type="Rhea" id="RHEA:46608"/>
        <dbReference type="Rhea" id="RHEA-COMP:11060"/>
        <dbReference type="Rhea" id="RHEA-COMP:11605"/>
        <dbReference type="ChEBI" id="CHEBI:15378"/>
        <dbReference type="ChEBI" id="CHEBI:30013"/>
        <dbReference type="ChEBI" id="CHEBI:30616"/>
        <dbReference type="ChEBI" id="CHEBI:61977"/>
        <dbReference type="ChEBI" id="CHEBI:456216"/>
        <dbReference type="EC" id="2.7.11.1"/>
    </reaction>
</comment>
<dbReference type="SUPFAM" id="SSF56112">
    <property type="entry name" value="Protein kinase-like (PK-like)"/>
    <property type="match status" value="1"/>
</dbReference>
<feature type="compositionally biased region" description="Basic and acidic residues" evidence="12">
    <location>
        <begin position="325"/>
        <end position="339"/>
    </location>
</feature>
<evidence type="ECO:0000256" key="5">
    <source>
        <dbReference type="ARBA" id="ARBA00013948"/>
    </source>
</evidence>
<evidence type="ECO:0000256" key="11">
    <source>
        <dbReference type="ARBA" id="ARBA00048679"/>
    </source>
</evidence>
<comment type="function">
    <text evidence="1">Component of the EKC/KEOPS complex that is required for the formation of a threonylcarbamoyl group on adenosine at position 37 (t(6)A37) in tRNAs that read codons beginning with adenine. The complex is probably involved in the transfer of the threonylcarbamoyl moiety of threonylcarbamoyl-AMP (TC-AMP) to the N6 group of A37. BUD32 has ATPase activity in the context of the EKC/KEOPS complex and likely plays a supporting role to the catalytic subunit KAE1. The EKC/KEOPS complex also promotes both telomere uncapping and telomere elongation. The complex is required for efficient recruitment of transcriptional coactivators.</text>
</comment>
<dbReference type="GO" id="GO:0004674">
    <property type="term" value="F:protein serine/threonine kinase activity"/>
    <property type="evidence" value="ECO:0007669"/>
    <property type="project" value="UniProtKB-KW"/>
</dbReference>
<evidence type="ECO:0000256" key="6">
    <source>
        <dbReference type="ARBA" id="ARBA00019973"/>
    </source>
</evidence>
<dbReference type="EMBL" id="DS989825">
    <property type="protein sequence ID" value="EFR02200.1"/>
    <property type="molecule type" value="Genomic_DNA"/>
</dbReference>
<dbReference type="InterPro" id="IPR000719">
    <property type="entry name" value="Prot_kinase_dom"/>
</dbReference>
<evidence type="ECO:0000256" key="3">
    <source>
        <dbReference type="ARBA" id="ARBA00011534"/>
    </source>
</evidence>
<dbReference type="GO" id="GO:0005524">
    <property type="term" value="F:ATP binding"/>
    <property type="evidence" value="ECO:0007669"/>
    <property type="project" value="InterPro"/>
</dbReference>
<evidence type="ECO:0000313" key="14">
    <source>
        <dbReference type="EMBL" id="EFR02200.1"/>
    </source>
</evidence>
<evidence type="ECO:0000256" key="4">
    <source>
        <dbReference type="ARBA" id="ARBA00012513"/>
    </source>
</evidence>
<dbReference type="PROSITE" id="PS00109">
    <property type="entry name" value="PROTEIN_KINASE_TYR"/>
    <property type="match status" value="1"/>
</dbReference>
<keyword evidence="15" id="KW-1185">Reference proteome</keyword>
<reference evidence="15" key="1">
    <citation type="journal article" date="2012" name="MBio">
        <title>Comparative genome analysis of Trichophyton rubrum and related dermatophytes reveals candidate genes involved in infection.</title>
        <authorList>
            <person name="Martinez D.A."/>
            <person name="Oliver B.G."/>
            <person name="Graeser Y."/>
            <person name="Goldberg J.M."/>
            <person name="Li W."/>
            <person name="Martinez-Rossi N.M."/>
            <person name="Monod M."/>
            <person name="Shelest E."/>
            <person name="Barton R.C."/>
            <person name="Birch E."/>
            <person name="Brakhage A.A."/>
            <person name="Chen Z."/>
            <person name="Gurr S.J."/>
            <person name="Heiman D."/>
            <person name="Heitman J."/>
            <person name="Kosti I."/>
            <person name="Rossi A."/>
            <person name="Saif S."/>
            <person name="Samalova M."/>
            <person name="Saunders C.W."/>
            <person name="Shea T."/>
            <person name="Summerbell R.C."/>
            <person name="Xu J."/>
            <person name="Young S."/>
            <person name="Zeng Q."/>
            <person name="Birren B.W."/>
            <person name="Cuomo C.A."/>
            <person name="White T.C."/>
        </authorList>
    </citation>
    <scope>NUCLEOTIDE SEQUENCE [LARGE SCALE GENOMIC DNA]</scope>
    <source>
        <strain evidence="15">ATCC MYA-4604 / CBS 118893</strain>
    </source>
</reference>
<dbReference type="STRING" id="535722.E4UV73"/>
<feature type="domain" description="Protein kinase" evidence="13">
    <location>
        <begin position="57"/>
        <end position="339"/>
    </location>
</feature>
<feature type="region of interest" description="Disordered" evidence="12">
    <location>
        <begin position="311"/>
        <end position="339"/>
    </location>
</feature>
<accession>E4UV73</accession>
<comment type="subcellular location">
    <subcellularLocation>
        <location evidence="2">Chromosome</location>
        <location evidence="2">Telomere</location>
    </subcellularLocation>
</comment>
<evidence type="ECO:0000256" key="2">
    <source>
        <dbReference type="ARBA" id="ARBA00004574"/>
    </source>
</evidence>
<dbReference type="VEuPathDB" id="FungiDB:MGYG_05203"/>
<keyword evidence="14" id="KW-0808">Transferase</keyword>
<organism evidence="15">
    <name type="scientific">Arthroderma gypseum (strain ATCC MYA-4604 / CBS 118893)</name>
    <name type="common">Microsporum gypseum</name>
    <dbReference type="NCBI Taxonomy" id="535722"/>
    <lineage>
        <taxon>Eukaryota</taxon>
        <taxon>Fungi</taxon>
        <taxon>Dikarya</taxon>
        <taxon>Ascomycota</taxon>
        <taxon>Pezizomycotina</taxon>
        <taxon>Eurotiomycetes</taxon>
        <taxon>Eurotiomycetidae</taxon>
        <taxon>Onygenales</taxon>
        <taxon>Arthrodermataceae</taxon>
        <taxon>Nannizzia</taxon>
    </lineage>
</organism>
<dbReference type="eggNOG" id="ENOG502SNEG">
    <property type="taxonomic scope" value="Eukaryota"/>
</dbReference>
<proteinExistence type="predicted"/>
<dbReference type="GeneID" id="10027884"/>
<dbReference type="InterPro" id="IPR011009">
    <property type="entry name" value="Kinase-like_dom_sf"/>
</dbReference>
<sequence length="339" mass="39993">MIPPKYWFFVNEGMLSPVPIGPCTWEVIDWDRSRWLQIRGPKNTFPEEEDYIEDFAARYANQLGEDEQTLISNEHRELVGVCSMTRHGRSENVWRELHILKALRENRRFIPFHRIVLDEVTHNILGFTSQYIAGGTLEHYRGTFYFRWLKQLTDDVDDLNLRYGIMHQDLAPRNILIDPATQDLLVFDFDRSGQIGGRDASKGCDDVDALAFTIYETLTLDESFRERPPWEQDVGHVESMTEWRLQLPLEDGVDISVYRGFIAKWANERRTTRTIKHFSEASEPVSWPEYAELEMIEVPDEEYRTRMSFRRKRKDVESAGGYVTRWERPPQQKEVKEPN</sequence>
<dbReference type="EC" id="2.7.11.1" evidence="4"/>
<comment type="subunit">
    <text evidence="3">Component of the EKC/KEOPS complex composed of at least BUD32, CGI121, GON7, KAE1 and PCC1; the whole complex dimerizes.</text>
</comment>
<evidence type="ECO:0000256" key="9">
    <source>
        <dbReference type="ARBA" id="ARBA00033194"/>
    </source>
</evidence>
<evidence type="ECO:0000256" key="1">
    <source>
        <dbReference type="ARBA" id="ARBA00003747"/>
    </source>
</evidence>
<dbReference type="GO" id="GO:0000781">
    <property type="term" value="C:chromosome, telomeric region"/>
    <property type="evidence" value="ECO:0007669"/>
    <property type="project" value="UniProtKB-SubCell"/>
</dbReference>
<dbReference type="OrthoDB" id="4062651at2759"/>
<keyword evidence="7" id="KW-0779">Telomere</keyword>
<keyword evidence="7" id="KW-0158">Chromosome</keyword>